<reference evidence="2 3" key="1">
    <citation type="submission" date="2017-03" db="EMBL/GenBank/DDBJ databases">
        <authorList>
            <person name="Afonso C.L."/>
            <person name="Miller P.J."/>
            <person name="Scott M.A."/>
            <person name="Spackman E."/>
            <person name="Goraichik I."/>
            <person name="Dimitrov K.M."/>
            <person name="Suarez D.L."/>
            <person name="Swayne D.E."/>
        </authorList>
    </citation>
    <scope>NUCLEOTIDE SEQUENCE [LARGE SCALE GENOMIC DNA]</scope>
    <source>
        <strain evidence="2">SB41UT1</strain>
    </source>
</reference>
<feature type="compositionally biased region" description="Polar residues" evidence="1">
    <location>
        <begin position="43"/>
        <end position="56"/>
    </location>
</feature>
<proteinExistence type="predicted"/>
<gene>
    <name evidence="2" type="ORF">EHSB41UT_04001</name>
</gene>
<organism evidence="2 3">
    <name type="scientific">Parendozoicomonas haliclonae</name>
    <dbReference type="NCBI Taxonomy" id="1960125"/>
    <lineage>
        <taxon>Bacteria</taxon>
        <taxon>Pseudomonadati</taxon>
        <taxon>Pseudomonadota</taxon>
        <taxon>Gammaproteobacteria</taxon>
        <taxon>Oceanospirillales</taxon>
        <taxon>Endozoicomonadaceae</taxon>
        <taxon>Parendozoicomonas</taxon>
    </lineage>
</organism>
<dbReference type="EMBL" id="FWPT01000011">
    <property type="protein sequence ID" value="SMA50208.1"/>
    <property type="molecule type" value="Genomic_DNA"/>
</dbReference>
<name>A0A1X7AQ32_9GAMM</name>
<dbReference type="RefSeq" id="WP_087112651.1">
    <property type="nucleotide sequence ID" value="NZ_CBCSCN010000013.1"/>
</dbReference>
<feature type="region of interest" description="Disordered" evidence="1">
    <location>
        <begin position="1"/>
        <end position="29"/>
    </location>
</feature>
<sequence>MASRIAMKQSKQQSELVELKDLKSSGSNWEGHSVLAETVIIPQVSTGPETDSTPVTDRQCDAVSSPATLDTKDSDTTAPEITSPVSEADVEEVLGVARKTIYGEMLTFVQPSLANAFYEMSSRFNPNLDLGRISATTKQFMPWIMIDNKALRKPSKGDINPLMFNLNKHRWIKDDGTRPLVYILCTHTYILAAVNQLSPYIAGVIGESPKSVSGKCLGGFTLNGIEIDRNRSVDGVTVTHRFSLGHGAVFNKTRYPVFQDSAVNVVCESTIVGGKMTQLPTVQIAYHSEDVAASSQSPNTTKESVVTEEDSEL</sequence>
<feature type="compositionally biased region" description="Polar residues" evidence="1">
    <location>
        <begin position="293"/>
        <end position="304"/>
    </location>
</feature>
<feature type="region of interest" description="Disordered" evidence="1">
    <location>
        <begin position="43"/>
        <end position="80"/>
    </location>
</feature>
<feature type="region of interest" description="Disordered" evidence="1">
    <location>
        <begin position="290"/>
        <end position="313"/>
    </location>
</feature>
<protein>
    <submittedName>
        <fullName evidence="2">Uncharacterized protein</fullName>
    </submittedName>
</protein>
<dbReference type="AlphaFoldDB" id="A0A1X7AQ32"/>
<evidence type="ECO:0000313" key="3">
    <source>
        <dbReference type="Proteomes" id="UP000196573"/>
    </source>
</evidence>
<evidence type="ECO:0000256" key="1">
    <source>
        <dbReference type="SAM" id="MobiDB-lite"/>
    </source>
</evidence>
<dbReference type="Proteomes" id="UP000196573">
    <property type="component" value="Unassembled WGS sequence"/>
</dbReference>
<keyword evidence="3" id="KW-1185">Reference proteome</keyword>
<evidence type="ECO:0000313" key="2">
    <source>
        <dbReference type="EMBL" id="SMA50208.1"/>
    </source>
</evidence>
<accession>A0A1X7AQ32</accession>